<sequence>MRHSPIGSKNMVKLTGHDLILPPADLEEEIRKLKEHVEELEQKISSYYTWSEDVDEKFATIHRKFPDLEID</sequence>
<protein>
    <submittedName>
        <fullName evidence="1">Uncharacterized protein</fullName>
    </submittedName>
</protein>
<gene>
    <name evidence="1" type="ORF">LCGC14_1198510</name>
</gene>
<reference evidence="1" key="1">
    <citation type="journal article" date="2015" name="Nature">
        <title>Complex archaea that bridge the gap between prokaryotes and eukaryotes.</title>
        <authorList>
            <person name="Spang A."/>
            <person name="Saw J.H."/>
            <person name="Jorgensen S.L."/>
            <person name="Zaremba-Niedzwiedzka K."/>
            <person name="Martijn J."/>
            <person name="Lind A.E."/>
            <person name="van Eijk R."/>
            <person name="Schleper C."/>
            <person name="Guy L."/>
            <person name="Ettema T.J."/>
        </authorList>
    </citation>
    <scope>NUCLEOTIDE SEQUENCE</scope>
</reference>
<evidence type="ECO:0000313" key="1">
    <source>
        <dbReference type="EMBL" id="KKM94430.1"/>
    </source>
</evidence>
<accession>A0A0F9P035</accession>
<organism evidence="1">
    <name type="scientific">marine sediment metagenome</name>
    <dbReference type="NCBI Taxonomy" id="412755"/>
    <lineage>
        <taxon>unclassified sequences</taxon>
        <taxon>metagenomes</taxon>
        <taxon>ecological metagenomes</taxon>
    </lineage>
</organism>
<dbReference type="AlphaFoldDB" id="A0A0F9P035"/>
<proteinExistence type="predicted"/>
<dbReference type="EMBL" id="LAZR01006141">
    <property type="protein sequence ID" value="KKM94430.1"/>
    <property type="molecule type" value="Genomic_DNA"/>
</dbReference>
<name>A0A0F9P035_9ZZZZ</name>
<comment type="caution">
    <text evidence="1">The sequence shown here is derived from an EMBL/GenBank/DDBJ whole genome shotgun (WGS) entry which is preliminary data.</text>
</comment>